<keyword evidence="9" id="KW-0648">Protein biosynthesis</keyword>
<dbReference type="GeneID" id="136814013"/>
<keyword evidence="4" id="KW-1017">Isopeptide bond</keyword>
<keyword evidence="10" id="KW-0007">Acetylation</keyword>
<evidence type="ECO:0000256" key="5">
    <source>
        <dbReference type="ARBA" id="ARBA00022540"/>
    </source>
</evidence>
<dbReference type="PANTHER" id="PTHR23253:SF9">
    <property type="entry name" value="EUKARYOTIC TRANSLATION INITIATION FACTOR 4 GAMMA 2"/>
    <property type="match status" value="1"/>
</dbReference>
<dbReference type="InterPro" id="IPR016024">
    <property type="entry name" value="ARM-type_fold"/>
</dbReference>
<feature type="compositionally biased region" description="Low complexity" evidence="14">
    <location>
        <begin position="467"/>
        <end position="485"/>
    </location>
</feature>
<feature type="compositionally biased region" description="Basic and acidic residues" evidence="14">
    <location>
        <begin position="499"/>
        <end position="511"/>
    </location>
</feature>
<keyword evidence="6" id="KW-0597">Phosphoprotein</keyword>
<evidence type="ECO:0000256" key="8">
    <source>
        <dbReference type="ARBA" id="ARBA00022845"/>
    </source>
</evidence>
<evidence type="ECO:0000313" key="18">
    <source>
        <dbReference type="Proteomes" id="UP000594262"/>
    </source>
</evidence>
<evidence type="ECO:0000256" key="9">
    <source>
        <dbReference type="ARBA" id="ARBA00022917"/>
    </source>
</evidence>
<evidence type="ECO:0000256" key="12">
    <source>
        <dbReference type="ARBA" id="ARBA00040449"/>
    </source>
</evidence>
<evidence type="ECO:0000256" key="3">
    <source>
        <dbReference type="ARBA" id="ARBA00022491"/>
    </source>
</evidence>
<dbReference type="GO" id="GO:0006417">
    <property type="term" value="P:regulation of translation"/>
    <property type="evidence" value="ECO:0007669"/>
    <property type="project" value="UniProtKB-KW"/>
</dbReference>
<dbReference type="OrthoDB" id="514777at2759"/>
<protein>
    <recommendedName>
        <fullName evidence="12">Eukaryotic translation initiation factor 4 gamma 2</fullName>
    </recommendedName>
</protein>
<dbReference type="Pfam" id="PF02020">
    <property type="entry name" value="W2"/>
    <property type="match status" value="1"/>
</dbReference>
<evidence type="ECO:0000256" key="7">
    <source>
        <dbReference type="ARBA" id="ARBA00022843"/>
    </source>
</evidence>
<feature type="region of interest" description="Disordered" evidence="14">
    <location>
        <begin position="336"/>
        <end position="511"/>
    </location>
</feature>
<accession>A0A7M6DN51</accession>
<dbReference type="SUPFAM" id="SSF48371">
    <property type="entry name" value="ARM repeat"/>
    <property type="match status" value="3"/>
</dbReference>
<evidence type="ECO:0000259" key="15">
    <source>
        <dbReference type="PROSITE" id="PS51363"/>
    </source>
</evidence>
<evidence type="ECO:0000256" key="14">
    <source>
        <dbReference type="SAM" id="MobiDB-lite"/>
    </source>
</evidence>
<dbReference type="CDD" id="cd11559">
    <property type="entry name" value="W2_eIF4G1_like"/>
    <property type="match status" value="1"/>
</dbReference>
<keyword evidence="3" id="KW-0678">Repressor</keyword>
<dbReference type="EnsemblMetazoa" id="CLYHEMT017378.1">
    <property type="protein sequence ID" value="CLYHEMP017378.1"/>
    <property type="gene ID" value="CLYHEMG017378"/>
</dbReference>
<feature type="compositionally biased region" description="Low complexity" evidence="14">
    <location>
        <begin position="380"/>
        <end position="395"/>
    </location>
</feature>
<dbReference type="RefSeq" id="XP_066926622.1">
    <property type="nucleotide sequence ID" value="XM_067070521.1"/>
</dbReference>
<reference evidence="17" key="1">
    <citation type="submission" date="2021-01" db="UniProtKB">
        <authorList>
            <consortium name="EnsemblMetazoa"/>
        </authorList>
    </citation>
    <scope>IDENTIFICATION</scope>
</reference>
<keyword evidence="5" id="KW-0396">Initiation factor</keyword>
<evidence type="ECO:0000256" key="1">
    <source>
        <dbReference type="ARBA" id="ARBA00005775"/>
    </source>
</evidence>
<dbReference type="InterPro" id="IPR003891">
    <property type="entry name" value="Initiation_fac_eIF4g_MI"/>
</dbReference>
<sequence length="899" mass="102710">MHDVTDRNELIFRRVRGILNKLTPDNFDKLSYNLLNIGIDKTVLKGIIILIYEKAIDESKYCNLYAQLCLRLRHDVPNFDDPVTKTNTFVRLLLSKCQEEFETRSKASSAFDKKDTDLSPDEKQDKMVAKRKMLGNIKFIGELGKLELLQEAILHKCIQQLLAKKKRTSLSEMAEDIECMCQIMSTIGRRLDTPKALNIMNQYFDRIEKLSTSMELPSRIRFMLRDVLELRYNKWVPRLNQEENGPRSVSQMRWEAMGMMMPPPFPFFHPGMPLPPGMQMPPNMPAGGMPPFMPNGDMSTMPWFNDQVLACGGMISSDSKLPADFHDETKDIFGKPVNKTQSLAPKQHTPISKPIMKPDLFQPHYMKSKANGNGPPSRINGNSTAASSNTAPSSTQLNGAQSKEKDKKPINKNNPWNVDPFMPNFSKPSISLITQKEEASKHAPPNARNNSTPPQRISPQTIPRNSAANTYQKQQTQQQQQAWKKNNQEVSLRPASSLTKKDDGKSKADELSGKQFTNLTINDKTNKPKKTGLSKSDVDKKIVEVNESHKKDEDTTKACNDLQSLATNLKYSKMVAKQLLIFTSSQNEEEWARLVQLITQCVEKSIFSEDTLVNAYNLLLDDIKVIESGNGKNFMALIASTTVEKDWIKLSTVMESFEDGAHYPAPMNCLSNLHKSKGKDWLMSMLKKQKIDCKKIFPKDEWSDNAIMQVAQNMEMTFLFPQLCLKEELLKMMKEGANEDELIQWIKDNENELNKKQLVHLVVTCSVTIATQITFENGGDLQQKPDKETQELEKEILGRLNGFLRQMIGPEMCDQLEAVYALQVFCHDKDFPKEMLLRMFLCFYNMEIIDEDVFLKWKEDINDSYPGKGKSLFQVNNWLQWLETADEEEEEEENADDAE</sequence>
<dbReference type="GO" id="GO:0003743">
    <property type="term" value="F:translation initiation factor activity"/>
    <property type="evidence" value="ECO:0007669"/>
    <property type="project" value="UniProtKB-KW"/>
</dbReference>
<feature type="domain" description="MI" evidence="16">
    <location>
        <begin position="537"/>
        <end position="658"/>
    </location>
</feature>
<dbReference type="Gene3D" id="1.25.40.180">
    <property type="match status" value="3"/>
</dbReference>
<comment type="function">
    <text evidence="11">Appears to play a role in the switch from cap-dependent to IRES-mediated translation during mitosis, apoptosis and viral infection. Cleaved by some caspases and viral proteases.</text>
</comment>
<keyword evidence="18" id="KW-1185">Reference proteome</keyword>
<dbReference type="GO" id="GO:0003729">
    <property type="term" value="F:mRNA binding"/>
    <property type="evidence" value="ECO:0007669"/>
    <property type="project" value="TreeGrafter"/>
</dbReference>
<proteinExistence type="inferred from homology"/>
<name>A0A7M6DN51_9CNID</name>
<keyword evidence="2" id="KW-0488">Methylation</keyword>
<dbReference type="GO" id="GO:0016281">
    <property type="term" value="C:eukaryotic translation initiation factor 4F complex"/>
    <property type="evidence" value="ECO:0007669"/>
    <property type="project" value="TreeGrafter"/>
</dbReference>
<comment type="subunit">
    <text evidence="13">Interacts with the serine/threonine protein kinases MKNK1 and MKNK2. Binds EIF4A and EIF3. Interacts with MIF4GD. Interacts with DAZAP2.</text>
</comment>
<dbReference type="SMART" id="SM00543">
    <property type="entry name" value="MIF4G"/>
    <property type="match status" value="1"/>
</dbReference>
<evidence type="ECO:0000256" key="11">
    <source>
        <dbReference type="ARBA" id="ARBA00037759"/>
    </source>
</evidence>
<dbReference type="PROSITE" id="PS51366">
    <property type="entry name" value="MI"/>
    <property type="match status" value="1"/>
</dbReference>
<dbReference type="Proteomes" id="UP000594262">
    <property type="component" value="Unplaced"/>
</dbReference>
<evidence type="ECO:0000256" key="4">
    <source>
        <dbReference type="ARBA" id="ARBA00022499"/>
    </source>
</evidence>
<organism evidence="17 18">
    <name type="scientific">Clytia hemisphaerica</name>
    <dbReference type="NCBI Taxonomy" id="252671"/>
    <lineage>
        <taxon>Eukaryota</taxon>
        <taxon>Metazoa</taxon>
        <taxon>Cnidaria</taxon>
        <taxon>Hydrozoa</taxon>
        <taxon>Hydroidolina</taxon>
        <taxon>Leptothecata</taxon>
        <taxon>Obeliida</taxon>
        <taxon>Clytiidae</taxon>
        <taxon>Clytia</taxon>
    </lineage>
</organism>
<dbReference type="AlphaFoldDB" id="A0A7M6DN51"/>
<feature type="domain" description="W2" evidence="15">
    <location>
        <begin position="715"/>
        <end position="892"/>
    </location>
</feature>
<dbReference type="Pfam" id="PF02854">
    <property type="entry name" value="MIF4G"/>
    <property type="match status" value="1"/>
</dbReference>
<evidence type="ECO:0000259" key="16">
    <source>
        <dbReference type="PROSITE" id="PS51366"/>
    </source>
</evidence>
<evidence type="ECO:0000256" key="10">
    <source>
        <dbReference type="ARBA" id="ARBA00022990"/>
    </source>
</evidence>
<keyword evidence="8" id="KW-0810">Translation regulation</keyword>
<evidence type="ECO:0000256" key="2">
    <source>
        <dbReference type="ARBA" id="ARBA00022481"/>
    </source>
</evidence>
<evidence type="ECO:0000313" key="17">
    <source>
        <dbReference type="EnsemblMetazoa" id="CLYHEMP017378.1"/>
    </source>
</evidence>
<feature type="compositionally biased region" description="Polar residues" evidence="14">
    <location>
        <begin position="447"/>
        <end position="466"/>
    </location>
</feature>
<dbReference type="InterPro" id="IPR003890">
    <property type="entry name" value="MIF4G-like_typ-3"/>
</dbReference>
<dbReference type="PROSITE" id="PS51363">
    <property type="entry name" value="W2"/>
    <property type="match status" value="1"/>
</dbReference>
<keyword evidence="7" id="KW-0832">Ubl conjugation</keyword>
<dbReference type="PANTHER" id="PTHR23253">
    <property type="entry name" value="EUKARYOTIC TRANSLATION INITIATION FACTOR 4 GAMMA"/>
    <property type="match status" value="1"/>
</dbReference>
<evidence type="ECO:0000256" key="13">
    <source>
        <dbReference type="ARBA" id="ARBA00046720"/>
    </source>
</evidence>
<evidence type="ECO:0000256" key="6">
    <source>
        <dbReference type="ARBA" id="ARBA00022553"/>
    </source>
</evidence>
<dbReference type="SMART" id="SM00515">
    <property type="entry name" value="eIF5C"/>
    <property type="match status" value="1"/>
</dbReference>
<comment type="similarity">
    <text evidence="1">Belongs to the eukaryotic initiation factor 4G family.</text>
</comment>
<dbReference type="InterPro" id="IPR003307">
    <property type="entry name" value="W2_domain"/>
</dbReference>